<organism evidence="1 2">
    <name type="scientific">Colletotrichum plurivorum</name>
    <dbReference type="NCBI Taxonomy" id="2175906"/>
    <lineage>
        <taxon>Eukaryota</taxon>
        <taxon>Fungi</taxon>
        <taxon>Dikarya</taxon>
        <taxon>Ascomycota</taxon>
        <taxon>Pezizomycotina</taxon>
        <taxon>Sordariomycetes</taxon>
        <taxon>Hypocreomycetidae</taxon>
        <taxon>Glomerellales</taxon>
        <taxon>Glomerellaceae</taxon>
        <taxon>Colletotrichum</taxon>
        <taxon>Colletotrichum orchidearum species complex</taxon>
    </lineage>
</organism>
<proteinExistence type="predicted"/>
<comment type="caution">
    <text evidence="1">The sequence shown here is derived from an EMBL/GenBank/DDBJ whole genome shotgun (WGS) entry which is preliminary data.</text>
</comment>
<dbReference type="EMBL" id="WIGO01000238">
    <property type="protein sequence ID" value="KAF6822382.1"/>
    <property type="molecule type" value="Genomic_DNA"/>
</dbReference>
<evidence type="ECO:0000313" key="1">
    <source>
        <dbReference type="EMBL" id="KAF6822382.1"/>
    </source>
</evidence>
<evidence type="ECO:0000313" key="2">
    <source>
        <dbReference type="Proteomes" id="UP000654918"/>
    </source>
</evidence>
<dbReference type="Proteomes" id="UP000654918">
    <property type="component" value="Unassembled WGS sequence"/>
</dbReference>
<sequence>METEALCLRPSEPNWEDETFVTQLGTKKRFRLLRIEPADKFSDPLCGTLEQFQLPMLDKDAPRYWFLTYDTTQVVSSDRLKIELASSQNGRQVKEKIPLSDNLGQALQYLRTKSGPGLSIHVWVERLCHTTAGIPMSVIPGGAIPVEEKATIPSIIQRADATIAWLGLGPPPAAIASDKKRIRWHNETQWEVGHSKDMALMNVEPDLSRLKDHDQQRQAFETFSESRANDWPVFSNAFVRKNLLWKHFPSLLALRISRLVMFIQGGFACPDYRLSSLRFEGSNVVPPKILPTLRLATRLLPTPASPPLTPGQASELLHLLPGENERIRQSHLHDSVRSVLADRLQDWMERSYNTHNIHNTERLIPWFVLWTRHLQRTVTEKDNAVDEKMRERLMTYFVRDAAVAQDVWTTRIGATSRINPDSTSLCGKGYIASQVQHVGISHKAFCSAPKVTGLGIWDREHPSDSHGEKLSRASTQSAALRYTKLSLNYTQNDLEFLQPFRQSSWPKEEFLPQYVAAWARDHRVPEESLVAKDEPQTIPLAHDIPFRSLYSTQAYSTASPVYFSGTNGCIGLAPAGTKLEDYIVKFRGCDAALIFRPVKERPGIWLAIGRADVVMPGEPLSRQEIIETPNISDRSESGVNVCMA</sequence>
<protein>
    <submittedName>
        <fullName evidence="1">Uncharacterized protein</fullName>
    </submittedName>
</protein>
<accession>A0A8H6K093</accession>
<name>A0A8H6K093_9PEZI</name>
<dbReference type="AlphaFoldDB" id="A0A8H6K093"/>
<gene>
    <name evidence="1" type="ORF">CPLU01_12064</name>
</gene>
<keyword evidence="2" id="KW-1185">Reference proteome</keyword>
<reference evidence="1" key="1">
    <citation type="journal article" date="2020" name="Phytopathology">
        <title>Genome Sequence Resources of Colletotrichum truncatum, C. plurivorum, C. musicola, and C. sojae: Four Species Pathogenic to Soybean (Glycine max).</title>
        <authorList>
            <person name="Rogerio F."/>
            <person name="Boufleur T.R."/>
            <person name="Ciampi-Guillardi M."/>
            <person name="Sukno S.A."/>
            <person name="Thon M.R."/>
            <person name="Massola Junior N.S."/>
            <person name="Baroncelli R."/>
        </authorList>
    </citation>
    <scope>NUCLEOTIDE SEQUENCE</scope>
    <source>
        <strain evidence="1">LFN00145</strain>
    </source>
</reference>